<dbReference type="Proteomes" id="UP000317557">
    <property type="component" value="Unassembled WGS sequence"/>
</dbReference>
<evidence type="ECO:0000256" key="1">
    <source>
        <dbReference type="SAM" id="SignalP"/>
    </source>
</evidence>
<proteinExistence type="predicted"/>
<dbReference type="InterPro" id="IPR026444">
    <property type="entry name" value="Secre_tail"/>
</dbReference>
<keyword evidence="1" id="KW-0732">Signal</keyword>
<dbReference type="AlphaFoldDB" id="A0A521DVU4"/>
<evidence type="ECO:0000313" key="3">
    <source>
        <dbReference type="EMBL" id="SMO75817.1"/>
    </source>
</evidence>
<sequence>MNKVTTMLTVLLAILIGSTSVWAQDVTKIRDARQLEEGTEVTIEGILTTPDYGFDNNQFFMQDSTAGIAIIIFNSDTEGNNADGNSPFAAGDSITITGTTGSYNGLVQLESAAGNYTIISSDNELPAPVAISPADIKTESEYQGMRVSIAPVSLAEGEEWPEDAQSGSGVNVDVVAGDSTFTLRIDRDESYFDGAEAPGEKFQLIGNLGAFYSPQVFPFYETDIKNIYDVSFTINTSTIPDTLSEEDFIQLRGAVNGAGGDYLGQMIDWNDQSDLVAENQGGDYWTIDFIMAEGDEFVFKVWSGFDATSGTENGDGGWEIIDENRSTRTFSAMSDTSVTLYADSQTAPYESVEDSVTMFFRVNVGAFVQDESFNPETDSVGLRGNPDVFQNPSDWSSTAIYLEREEKGVETSDNLFYSGSVRVDQAAADTLGSLPYKFVLETETGTLWDNVDGNTDGNRFIDVPSADSTIHWVYFQEKAPTSAEIVTTDITFEVNVAILEVLGYFDSGVGDQVVVRGEPPLDWGTSDFNTASFDDQDIVWRLTNTFTKAVGSEFAYKYYIEYDDSRTDETSDNYIEAIAENVDFGYEEPVTTGGADRMFEVQDMESQGTGVQYYNGVNIGGLIDPANTPDGTVAVTFRIDMSAALEHEVPFRPEEDSLYFQFESKYTALTQGVRSGNGYFEDVVNNGTPEDLEPLRFTPVEGEANIYELTMELQLPTLNDFGFVVKYGQPFTEFESMVTNGSGFDAGRRYYQFIEPTSVDYNGEDPFLGELYVSQWPTTYTMPTVTWAAEDLEFDVQPDYAALATSTEEPSQEITGYELSQNYPNPFNPTTKINFVLPSVSEVNLTVYNLLGQKVTSLVSGQRMNAGSHTVAFDASALSSGIYFYELKAGNFVQQRKMTLIK</sequence>
<gene>
    <name evidence="3" type="ORF">SAMN06265219_109158</name>
</gene>
<dbReference type="Pfam" id="PF18962">
    <property type="entry name" value="Por_Secre_tail"/>
    <property type="match status" value="1"/>
</dbReference>
<feature type="signal peptide" evidence="1">
    <location>
        <begin position="1"/>
        <end position="23"/>
    </location>
</feature>
<keyword evidence="4" id="KW-1185">Reference proteome</keyword>
<organism evidence="3 4">
    <name type="scientific">Gracilimonas mengyeensis</name>
    <dbReference type="NCBI Taxonomy" id="1302730"/>
    <lineage>
        <taxon>Bacteria</taxon>
        <taxon>Pseudomonadati</taxon>
        <taxon>Balneolota</taxon>
        <taxon>Balneolia</taxon>
        <taxon>Balneolales</taxon>
        <taxon>Balneolaceae</taxon>
        <taxon>Gracilimonas</taxon>
    </lineage>
</organism>
<dbReference type="EMBL" id="FXTP01000009">
    <property type="protein sequence ID" value="SMO75817.1"/>
    <property type="molecule type" value="Genomic_DNA"/>
</dbReference>
<protein>
    <submittedName>
        <fullName evidence="3">Por secretion system C-terminal sorting domain-containing protein</fullName>
    </submittedName>
</protein>
<accession>A0A521DVU4</accession>
<dbReference type="RefSeq" id="WP_246075256.1">
    <property type="nucleotide sequence ID" value="NZ_FXTP01000009.1"/>
</dbReference>
<name>A0A521DVU4_9BACT</name>
<feature type="domain" description="Secretion system C-terminal sorting" evidence="2">
    <location>
        <begin position="823"/>
        <end position="898"/>
    </location>
</feature>
<feature type="chain" id="PRO_5021883621" evidence="1">
    <location>
        <begin position="24"/>
        <end position="902"/>
    </location>
</feature>
<evidence type="ECO:0000259" key="2">
    <source>
        <dbReference type="Pfam" id="PF18962"/>
    </source>
</evidence>
<reference evidence="3 4" key="1">
    <citation type="submission" date="2017-05" db="EMBL/GenBank/DDBJ databases">
        <authorList>
            <person name="Varghese N."/>
            <person name="Submissions S."/>
        </authorList>
    </citation>
    <scope>NUCLEOTIDE SEQUENCE [LARGE SCALE GENOMIC DNA]</scope>
    <source>
        <strain evidence="3 4">DSM 21985</strain>
    </source>
</reference>
<dbReference type="NCBIfam" id="TIGR04183">
    <property type="entry name" value="Por_Secre_tail"/>
    <property type="match status" value="1"/>
</dbReference>
<evidence type="ECO:0000313" key="4">
    <source>
        <dbReference type="Proteomes" id="UP000317557"/>
    </source>
</evidence>
<dbReference type="Gene3D" id="2.60.40.4070">
    <property type="match status" value="1"/>
</dbReference>